<dbReference type="Proteomes" id="UP001418222">
    <property type="component" value="Unassembled WGS sequence"/>
</dbReference>
<keyword evidence="1" id="KW-0687">Ribonucleoprotein</keyword>
<keyword evidence="1" id="KW-0689">Ribosomal protein</keyword>
<sequence>MDFVPNESAIKIEEFKVDSDTLEMLTAISMANLPGVEKVDEAPAGSTFTGSPGYVNLGDTYFKVDGVDLKEQRGCLLVMLLFS</sequence>
<evidence type="ECO:0000313" key="1">
    <source>
        <dbReference type="EMBL" id="KAK8926279.1"/>
    </source>
</evidence>
<comment type="caution">
    <text evidence="1">The sequence shown here is derived from an EMBL/GenBank/DDBJ whole genome shotgun (WGS) entry which is preliminary data.</text>
</comment>
<dbReference type="EMBL" id="JBBWWQ010000016">
    <property type="protein sequence ID" value="KAK8926279.1"/>
    <property type="molecule type" value="Genomic_DNA"/>
</dbReference>
<organism evidence="1 2">
    <name type="scientific">Platanthera zijinensis</name>
    <dbReference type="NCBI Taxonomy" id="2320716"/>
    <lineage>
        <taxon>Eukaryota</taxon>
        <taxon>Viridiplantae</taxon>
        <taxon>Streptophyta</taxon>
        <taxon>Embryophyta</taxon>
        <taxon>Tracheophyta</taxon>
        <taxon>Spermatophyta</taxon>
        <taxon>Magnoliopsida</taxon>
        <taxon>Liliopsida</taxon>
        <taxon>Asparagales</taxon>
        <taxon>Orchidaceae</taxon>
        <taxon>Orchidoideae</taxon>
        <taxon>Orchideae</taxon>
        <taxon>Orchidinae</taxon>
        <taxon>Platanthera</taxon>
    </lineage>
</organism>
<gene>
    <name evidence="1" type="primary">RPS17D</name>
    <name evidence="1" type="ORF">KSP39_PZI018829</name>
</gene>
<reference evidence="1 2" key="1">
    <citation type="journal article" date="2022" name="Nat. Plants">
        <title>Genomes of leafy and leafless Platanthera orchids illuminate the evolution of mycoheterotrophy.</title>
        <authorList>
            <person name="Li M.H."/>
            <person name="Liu K.W."/>
            <person name="Li Z."/>
            <person name="Lu H.C."/>
            <person name="Ye Q.L."/>
            <person name="Zhang D."/>
            <person name="Wang J.Y."/>
            <person name="Li Y.F."/>
            <person name="Zhong Z.M."/>
            <person name="Liu X."/>
            <person name="Yu X."/>
            <person name="Liu D.K."/>
            <person name="Tu X.D."/>
            <person name="Liu B."/>
            <person name="Hao Y."/>
            <person name="Liao X.Y."/>
            <person name="Jiang Y.T."/>
            <person name="Sun W.H."/>
            <person name="Chen J."/>
            <person name="Chen Y.Q."/>
            <person name="Ai Y."/>
            <person name="Zhai J.W."/>
            <person name="Wu S.S."/>
            <person name="Zhou Z."/>
            <person name="Hsiao Y.Y."/>
            <person name="Wu W.L."/>
            <person name="Chen Y.Y."/>
            <person name="Lin Y.F."/>
            <person name="Hsu J.L."/>
            <person name="Li C.Y."/>
            <person name="Wang Z.W."/>
            <person name="Zhao X."/>
            <person name="Zhong W.Y."/>
            <person name="Ma X.K."/>
            <person name="Ma L."/>
            <person name="Huang J."/>
            <person name="Chen G.Z."/>
            <person name="Huang M.Z."/>
            <person name="Huang L."/>
            <person name="Peng D.H."/>
            <person name="Luo Y.B."/>
            <person name="Zou S.Q."/>
            <person name="Chen S.P."/>
            <person name="Lan S."/>
            <person name="Tsai W.C."/>
            <person name="Van de Peer Y."/>
            <person name="Liu Z.J."/>
        </authorList>
    </citation>
    <scope>NUCLEOTIDE SEQUENCE [LARGE SCALE GENOMIC DNA]</scope>
    <source>
        <strain evidence="1">Lor287</strain>
    </source>
</reference>
<dbReference type="GO" id="GO:0003735">
    <property type="term" value="F:structural constituent of ribosome"/>
    <property type="evidence" value="ECO:0007669"/>
    <property type="project" value="InterPro"/>
</dbReference>
<dbReference type="Pfam" id="PF00833">
    <property type="entry name" value="Ribosomal_S17e"/>
    <property type="match status" value="1"/>
</dbReference>
<dbReference type="GO" id="GO:0005840">
    <property type="term" value="C:ribosome"/>
    <property type="evidence" value="ECO:0007669"/>
    <property type="project" value="UniProtKB-KW"/>
</dbReference>
<dbReference type="InterPro" id="IPR001210">
    <property type="entry name" value="Ribosomal_eS17"/>
</dbReference>
<protein>
    <submittedName>
        <fullName evidence="1">40S ribosomal protein S17-4</fullName>
    </submittedName>
</protein>
<name>A0AAP0FYW7_9ASPA</name>
<evidence type="ECO:0000313" key="2">
    <source>
        <dbReference type="Proteomes" id="UP001418222"/>
    </source>
</evidence>
<dbReference type="GO" id="GO:0006412">
    <property type="term" value="P:translation"/>
    <property type="evidence" value="ECO:0007669"/>
    <property type="project" value="InterPro"/>
</dbReference>
<accession>A0AAP0FYW7</accession>
<dbReference type="AlphaFoldDB" id="A0AAP0FYW7"/>
<proteinExistence type="predicted"/>
<keyword evidence="2" id="KW-1185">Reference proteome</keyword>